<comment type="caution">
    <text evidence="1">The sequence shown here is derived from an EMBL/GenBank/DDBJ whole genome shotgun (WGS) entry which is preliminary data.</text>
</comment>
<accession>A0A8J4H301</accession>
<dbReference type="Proteomes" id="UP000677918">
    <property type="component" value="Unassembled WGS sequence"/>
</dbReference>
<proteinExistence type="predicted"/>
<dbReference type="EMBL" id="BOVK01000006">
    <property type="protein sequence ID" value="GIQ67653.1"/>
    <property type="molecule type" value="Genomic_DNA"/>
</dbReference>
<evidence type="ECO:0000313" key="2">
    <source>
        <dbReference type="Proteomes" id="UP000677918"/>
    </source>
</evidence>
<dbReference type="RefSeq" id="WP_244864942.1">
    <property type="nucleotide sequence ID" value="NZ_BOVK01000006.1"/>
</dbReference>
<evidence type="ECO:0000313" key="1">
    <source>
        <dbReference type="EMBL" id="GIQ67653.1"/>
    </source>
</evidence>
<protein>
    <recommendedName>
        <fullName evidence="3">Sporulation protein Cse60</fullName>
    </recommendedName>
</protein>
<organism evidence="1 2">
    <name type="scientific">Xylanibacillus composti</name>
    <dbReference type="NCBI Taxonomy" id="1572762"/>
    <lineage>
        <taxon>Bacteria</taxon>
        <taxon>Bacillati</taxon>
        <taxon>Bacillota</taxon>
        <taxon>Bacilli</taxon>
        <taxon>Bacillales</taxon>
        <taxon>Paenibacillaceae</taxon>
        <taxon>Xylanibacillus</taxon>
    </lineage>
</organism>
<dbReference type="AlphaFoldDB" id="A0A8J4H301"/>
<sequence length="67" mass="7551">MLMIQVKEFIDTDRSLAVERANAFLAGLKEEDVVGVHYGSIVKRVAEGIENQRSAILVVYRKDDSQK</sequence>
<evidence type="ECO:0008006" key="3">
    <source>
        <dbReference type="Google" id="ProtNLM"/>
    </source>
</evidence>
<name>A0A8J4H301_9BACL</name>
<gene>
    <name evidence="1" type="ORF">XYCOK13_04770</name>
</gene>
<keyword evidence="2" id="KW-1185">Reference proteome</keyword>
<reference evidence="1" key="1">
    <citation type="submission" date="2021-04" db="EMBL/GenBank/DDBJ databases">
        <title>Draft genome sequence of Xylanibacillus composti strain K13.</title>
        <authorList>
            <person name="Uke A."/>
            <person name="Chhe C."/>
            <person name="Baramee S."/>
            <person name="Kosugi A."/>
        </authorList>
    </citation>
    <scope>NUCLEOTIDE SEQUENCE</scope>
    <source>
        <strain evidence="1">K13</strain>
    </source>
</reference>